<dbReference type="EMBL" id="RFXN01000025">
    <property type="protein sequence ID" value="NBR93787.1"/>
    <property type="molecule type" value="Genomic_DNA"/>
</dbReference>
<dbReference type="AlphaFoldDB" id="A0A965GDR8"/>
<evidence type="ECO:0000256" key="2">
    <source>
        <dbReference type="ARBA" id="ARBA00022552"/>
    </source>
</evidence>
<keyword evidence="3 6" id="KW-0489">Methyltransferase</keyword>
<evidence type="ECO:0000256" key="5">
    <source>
        <dbReference type="ARBA" id="ARBA00022691"/>
    </source>
</evidence>
<dbReference type="PANTHER" id="PTHR31760">
    <property type="entry name" value="S-ADENOSYL-L-METHIONINE-DEPENDENT METHYLTRANSFERASES SUPERFAMILY PROTEIN"/>
    <property type="match status" value="1"/>
</dbReference>
<evidence type="ECO:0000256" key="4">
    <source>
        <dbReference type="ARBA" id="ARBA00022679"/>
    </source>
</evidence>
<protein>
    <recommendedName>
        <fullName evidence="6">Ribosomal RNA small subunit methyltransferase G</fullName>
        <ecNumber evidence="6">2.1.1.170</ecNumber>
    </recommendedName>
    <alternativeName>
        <fullName evidence="6">16S rRNA 7-methylguanosine methyltransferase</fullName>
        <shortName evidence="6">16S rRNA m7G methyltransferase</shortName>
    </alternativeName>
</protein>
<comment type="caution">
    <text evidence="6">Lacks conserved residue(s) required for the propagation of feature annotation.</text>
</comment>
<feature type="binding site" evidence="6">
    <location>
        <position position="70"/>
    </location>
    <ligand>
        <name>S-adenosyl-L-methionine</name>
        <dbReference type="ChEBI" id="CHEBI:59789"/>
    </ligand>
</feature>
<dbReference type="HAMAP" id="MF_00074">
    <property type="entry name" value="16SrRNA_methyltr_G"/>
    <property type="match status" value="1"/>
</dbReference>
<dbReference type="SUPFAM" id="SSF53335">
    <property type="entry name" value="S-adenosyl-L-methionine-dependent methyltransferases"/>
    <property type="match status" value="1"/>
</dbReference>
<feature type="binding site" evidence="6">
    <location>
        <position position="65"/>
    </location>
    <ligand>
        <name>S-adenosyl-L-methionine</name>
        <dbReference type="ChEBI" id="CHEBI:59789"/>
    </ligand>
</feature>
<evidence type="ECO:0000313" key="7">
    <source>
        <dbReference type="EMBL" id="NBR93787.1"/>
    </source>
</evidence>
<evidence type="ECO:0000256" key="3">
    <source>
        <dbReference type="ARBA" id="ARBA00022603"/>
    </source>
</evidence>
<dbReference type="Pfam" id="PF02527">
    <property type="entry name" value="GidB"/>
    <property type="match status" value="1"/>
</dbReference>
<feature type="binding site" evidence="6">
    <location>
        <position position="129"/>
    </location>
    <ligand>
        <name>S-adenosyl-L-methionine</name>
        <dbReference type="ChEBI" id="CHEBI:59789"/>
    </ligand>
</feature>
<dbReference type="InterPro" id="IPR003682">
    <property type="entry name" value="rRNA_ssu_MeTfrase_G"/>
</dbReference>
<dbReference type="PANTHER" id="PTHR31760:SF0">
    <property type="entry name" value="S-ADENOSYL-L-METHIONINE-DEPENDENT METHYLTRANSFERASES SUPERFAMILY PROTEIN"/>
    <property type="match status" value="1"/>
</dbReference>
<dbReference type="Gene3D" id="3.40.50.150">
    <property type="entry name" value="Vaccinia Virus protein VP39"/>
    <property type="match status" value="1"/>
</dbReference>
<organism evidence="7 8">
    <name type="scientific">Candidatus Fonsibacter lacus</name>
    <dbReference type="NCBI Taxonomy" id="2576439"/>
    <lineage>
        <taxon>Bacteria</taxon>
        <taxon>Pseudomonadati</taxon>
        <taxon>Pseudomonadota</taxon>
        <taxon>Alphaproteobacteria</taxon>
        <taxon>Candidatus Pelagibacterales</taxon>
        <taxon>Candidatus Pelagibacterales incertae sedis</taxon>
        <taxon>Candidatus Fonsibacter</taxon>
    </lineage>
</organism>
<keyword evidence="1 6" id="KW-0963">Cytoplasm</keyword>
<accession>A0A965GDR8</accession>
<dbReference type="GO" id="GO:0005829">
    <property type="term" value="C:cytosol"/>
    <property type="evidence" value="ECO:0007669"/>
    <property type="project" value="TreeGrafter"/>
</dbReference>
<dbReference type="GO" id="GO:0070043">
    <property type="term" value="F:rRNA (guanine-N7-)-methyltransferase activity"/>
    <property type="evidence" value="ECO:0007669"/>
    <property type="project" value="UniProtKB-UniRule"/>
</dbReference>
<dbReference type="InterPro" id="IPR029063">
    <property type="entry name" value="SAM-dependent_MTases_sf"/>
</dbReference>
<proteinExistence type="inferred from homology"/>
<evidence type="ECO:0000256" key="1">
    <source>
        <dbReference type="ARBA" id="ARBA00022490"/>
    </source>
</evidence>
<dbReference type="EC" id="2.1.1.170" evidence="6"/>
<comment type="similarity">
    <text evidence="6">Belongs to the methyltransferase superfamily. RNA methyltransferase RsmG family.</text>
</comment>
<dbReference type="Proteomes" id="UP000740727">
    <property type="component" value="Unassembled WGS sequence"/>
</dbReference>
<evidence type="ECO:0000256" key="6">
    <source>
        <dbReference type="HAMAP-Rule" id="MF_00074"/>
    </source>
</evidence>
<dbReference type="NCBIfam" id="TIGR00138">
    <property type="entry name" value="rsmG_gidB"/>
    <property type="match status" value="1"/>
</dbReference>
<keyword evidence="4 6" id="KW-0808">Transferase</keyword>
<dbReference type="CDD" id="cd02440">
    <property type="entry name" value="AdoMet_MTases"/>
    <property type="match status" value="1"/>
</dbReference>
<comment type="catalytic activity">
    <reaction evidence="6">
        <text>guanosine(527) in 16S rRNA + S-adenosyl-L-methionine = N(7)-methylguanosine(527) in 16S rRNA + S-adenosyl-L-homocysteine</text>
        <dbReference type="Rhea" id="RHEA:42732"/>
        <dbReference type="Rhea" id="RHEA-COMP:10209"/>
        <dbReference type="Rhea" id="RHEA-COMP:10210"/>
        <dbReference type="ChEBI" id="CHEBI:57856"/>
        <dbReference type="ChEBI" id="CHEBI:59789"/>
        <dbReference type="ChEBI" id="CHEBI:74269"/>
        <dbReference type="ChEBI" id="CHEBI:74480"/>
        <dbReference type="EC" id="2.1.1.170"/>
    </reaction>
</comment>
<evidence type="ECO:0000313" key="8">
    <source>
        <dbReference type="Proteomes" id="UP000740727"/>
    </source>
</evidence>
<sequence length="197" mass="21215">MEQDLPPLTVSRETFARYGEILQSAGVERGVIGPREGERIWERHIYNCLPVATLIPPGAKVIDIGSGAGLPGIVIALARQDLSILLLEPLERRASFLNEVIEELGLRNTTVARGKAAEFQGKFDVVTARAVAPMDRLLAWCWHLLLPGGRILAMKGERAGEELAATPLSRYTGARGEILEPTLPTGGCKVISVAKAG</sequence>
<keyword evidence="5 6" id="KW-0949">S-adenosyl-L-methionine</keyword>
<name>A0A965GDR8_9PROT</name>
<comment type="caution">
    <text evidence="7">The sequence shown here is derived from an EMBL/GenBank/DDBJ whole genome shotgun (WGS) entry which is preliminary data.</text>
</comment>
<gene>
    <name evidence="6 7" type="primary">rsmG</name>
    <name evidence="7" type="ORF">EBT44_02945</name>
</gene>
<comment type="subcellular location">
    <subcellularLocation>
        <location evidence="6">Cytoplasm</location>
    </subcellularLocation>
</comment>
<comment type="function">
    <text evidence="6">Specifically methylates the N7 position of guanine in position 527 of 16S rRNA.</text>
</comment>
<keyword evidence="2 6" id="KW-0698">rRNA processing</keyword>
<reference evidence="7" key="1">
    <citation type="submission" date="2018-10" db="EMBL/GenBank/DDBJ databases">
        <title>Iterative Subtractive Binning of Freshwater Chronoseries Metagenomes Recovers Nearly Complete Genomes from over Four Hundred Novel Species.</title>
        <authorList>
            <person name="Rodriguez-R L.M."/>
            <person name="Tsementzi D."/>
            <person name="Luo C."/>
            <person name="Konstantinidis K.T."/>
        </authorList>
    </citation>
    <scope>NUCLEOTIDE SEQUENCE</scope>
    <source>
        <strain evidence="7">WB5_2A_028</strain>
    </source>
</reference>